<dbReference type="SUPFAM" id="SSF52499">
    <property type="entry name" value="Isochorismatase-like hydrolases"/>
    <property type="match status" value="1"/>
</dbReference>
<proteinExistence type="predicted"/>
<dbReference type="OrthoDB" id="9791276at2"/>
<reference evidence="4" key="1">
    <citation type="submission" date="2017-12" db="EMBL/GenBank/DDBJ databases">
        <title>Draft genome sequence of Telmatospirillum siberiense 26-4b1T, an acidotolerant peatland alphaproteobacterium potentially involved in sulfur cycling.</title>
        <authorList>
            <person name="Hausmann B."/>
            <person name="Pjevac P."/>
            <person name="Schreck K."/>
            <person name="Herbold C.W."/>
            <person name="Daims H."/>
            <person name="Wagner M."/>
            <person name="Pester M."/>
            <person name="Loy A."/>
        </authorList>
    </citation>
    <scope>NUCLEOTIDE SEQUENCE [LARGE SCALE GENOMIC DNA]</scope>
    <source>
        <strain evidence="4">26-4b1</strain>
    </source>
</reference>
<evidence type="ECO:0000259" key="2">
    <source>
        <dbReference type="Pfam" id="PF00857"/>
    </source>
</evidence>
<organism evidence="3 4">
    <name type="scientific">Telmatospirillum siberiense</name>
    <dbReference type="NCBI Taxonomy" id="382514"/>
    <lineage>
        <taxon>Bacteria</taxon>
        <taxon>Pseudomonadati</taxon>
        <taxon>Pseudomonadota</taxon>
        <taxon>Alphaproteobacteria</taxon>
        <taxon>Rhodospirillales</taxon>
        <taxon>Rhodospirillaceae</taxon>
        <taxon>Telmatospirillum</taxon>
    </lineage>
</organism>
<dbReference type="Proteomes" id="UP000233293">
    <property type="component" value="Unassembled WGS sequence"/>
</dbReference>
<accession>A0A2N3PP66</accession>
<dbReference type="PANTHER" id="PTHR43540:SF7">
    <property type="entry name" value="ISOCHORISMATASE FAMILY PROTEIN YECD"/>
    <property type="match status" value="1"/>
</dbReference>
<sequence length="188" mass="20166">MALTTLDPNTALIVVDLQKGIVGSPFIHPLGEVVERTRALLAAFRERQLPVVLVNVAGRAPGRTERPPQQTGPYPEGWTDVLPELDQQPSDIPVTKRTWGAFARTGLEDRLKALGVTQVVVAGVATGTGVEATARQAYEQGFNVTLAVDAMTDARAIAHDYSIANVFPRLGETGTTREIIGLLETRSA</sequence>
<keyword evidence="4" id="KW-1185">Reference proteome</keyword>
<evidence type="ECO:0000313" key="4">
    <source>
        <dbReference type="Proteomes" id="UP000233293"/>
    </source>
</evidence>
<dbReference type="RefSeq" id="WP_101252960.1">
    <property type="nucleotide sequence ID" value="NZ_PIUM01000036.1"/>
</dbReference>
<comment type="caution">
    <text evidence="3">The sequence shown here is derived from an EMBL/GenBank/DDBJ whole genome shotgun (WGS) entry which is preliminary data.</text>
</comment>
<keyword evidence="1 3" id="KW-0378">Hydrolase</keyword>
<name>A0A2N3PP66_9PROT</name>
<dbReference type="PANTHER" id="PTHR43540">
    <property type="entry name" value="PEROXYUREIDOACRYLATE/UREIDOACRYLATE AMIDOHYDROLASE-RELATED"/>
    <property type="match status" value="1"/>
</dbReference>
<feature type="domain" description="Isochorismatase-like" evidence="2">
    <location>
        <begin position="10"/>
        <end position="177"/>
    </location>
</feature>
<dbReference type="InterPro" id="IPR050272">
    <property type="entry name" value="Isochorismatase-like_hydrls"/>
</dbReference>
<evidence type="ECO:0000256" key="1">
    <source>
        <dbReference type="ARBA" id="ARBA00022801"/>
    </source>
</evidence>
<dbReference type="EMBL" id="PIUM01000036">
    <property type="protein sequence ID" value="PKU22192.1"/>
    <property type="molecule type" value="Genomic_DNA"/>
</dbReference>
<gene>
    <name evidence="3" type="ORF">CWS72_22815</name>
</gene>
<dbReference type="Gene3D" id="3.40.50.850">
    <property type="entry name" value="Isochorismatase-like"/>
    <property type="match status" value="1"/>
</dbReference>
<dbReference type="InterPro" id="IPR036380">
    <property type="entry name" value="Isochorismatase-like_sf"/>
</dbReference>
<dbReference type="Pfam" id="PF00857">
    <property type="entry name" value="Isochorismatase"/>
    <property type="match status" value="1"/>
</dbReference>
<evidence type="ECO:0000313" key="3">
    <source>
        <dbReference type="EMBL" id="PKU22192.1"/>
    </source>
</evidence>
<dbReference type="InterPro" id="IPR000868">
    <property type="entry name" value="Isochorismatase-like_dom"/>
</dbReference>
<dbReference type="GO" id="GO:0016787">
    <property type="term" value="F:hydrolase activity"/>
    <property type="evidence" value="ECO:0007669"/>
    <property type="project" value="UniProtKB-KW"/>
</dbReference>
<dbReference type="CDD" id="cd00431">
    <property type="entry name" value="cysteine_hydrolases"/>
    <property type="match status" value="1"/>
</dbReference>
<protein>
    <submittedName>
        <fullName evidence="3">Hydrolase</fullName>
    </submittedName>
</protein>
<dbReference type="AlphaFoldDB" id="A0A2N3PP66"/>